<dbReference type="InterPro" id="IPR052159">
    <property type="entry name" value="Competence_DNA_uptake"/>
</dbReference>
<reference evidence="11" key="1">
    <citation type="journal article" date="2019" name="Int. J. Syst. Evol. Microbiol.">
        <title>The Global Catalogue of Microorganisms (GCM) 10K type strain sequencing project: providing services to taxonomists for standard genome sequencing and annotation.</title>
        <authorList>
            <consortium name="The Broad Institute Genomics Platform"/>
            <consortium name="The Broad Institute Genome Sequencing Center for Infectious Disease"/>
            <person name="Wu L."/>
            <person name="Ma J."/>
        </authorList>
    </citation>
    <scope>NUCLEOTIDE SEQUENCE [LARGE SCALE GENOMIC DNA]</scope>
    <source>
        <strain evidence="11">KCTC 52094</strain>
    </source>
</reference>
<proteinExistence type="predicted"/>
<dbReference type="EMBL" id="JBHRTN010000007">
    <property type="protein sequence ID" value="MFC3124646.1"/>
    <property type="molecule type" value="Genomic_DNA"/>
</dbReference>
<feature type="transmembrane region" description="Helical" evidence="7">
    <location>
        <begin position="450"/>
        <end position="470"/>
    </location>
</feature>
<dbReference type="RefSeq" id="WP_379595063.1">
    <property type="nucleotide sequence ID" value="NZ_JBHRTN010000007.1"/>
</dbReference>
<gene>
    <name evidence="10" type="ORF">ACFOD4_06180</name>
</gene>
<evidence type="ECO:0000256" key="2">
    <source>
        <dbReference type="ARBA" id="ARBA00022475"/>
    </source>
</evidence>
<feature type="transmembrane region" description="Helical" evidence="7">
    <location>
        <begin position="7"/>
        <end position="26"/>
    </location>
</feature>
<keyword evidence="5 7" id="KW-0472">Membrane</keyword>
<evidence type="ECO:0000256" key="6">
    <source>
        <dbReference type="SAM" id="MobiDB-lite"/>
    </source>
</evidence>
<accession>A0ABV7G1T2</accession>
<evidence type="ECO:0000256" key="7">
    <source>
        <dbReference type="SAM" id="Phobius"/>
    </source>
</evidence>
<evidence type="ECO:0000256" key="1">
    <source>
        <dbReference type="ARBA" id="ARBA00004651"/>
    </source>
</evidence>
<dbReference type="PANTHER" id="PTHR30619">
    <property type="entry name" value="DNA INTERNALIZATION/COMPETENCE PROTEIN COMEC/REC2"/>
    <property type="match status" value="1"/>
</dbReference>
<feature type="transmembrane region" description="Helical" evidence="7">
    <location>
        <begin position="250"/>
        <end position="275"/>
    </location>
</feature>
<dbReference type="Pfam" id="PF13567">
    <property type="entry name" value="DUF4131"/>
    <property type="match status" value="1"/>
</dbReference>
<feature type="domain" description="ComEC/Rec2-related protein" evidence="8">
    <location>
        <begin position="220"/>
        <end position="503"/>
    </location>
</feature>
<dbReference type="NCBIfam" id="TIGR00360">
    <property type="entry name" value="ComEC_N-term"/>
    <property type="match status" value="1"/>
</dbReference>
<comment type="caution">
    <text evidence="10">The sequence shown here is derived from an EMBL/GenBank/DDBJ whole genome shotgun (WGS) entry which is preliminary data.</text>
</comment>
<feature type="transmembrane region" description="Helical" evidence="7">
    <location>
        <begin position="329"/>
        <end position="346"/>
    </location>
</feature>
<keyword evidence="4 7" id="KW-1133">Transmembrane helix</keyword>
<keyword evidence="11" id="KW-1185">Reference proteome</keyword>
<evidence type="ECO:0000313" key="11">
    <source>
        <dbReference type="Proteomes" id="UP001595593"/>
    </source>
</evidence>
<dbReference type="Pfam" id="PF03772">
    <property type="entry name" value="Competence"/>
    <property type="match status" value="1"/>
</dbReference>
<dbReference type="PANTHER" id="PTHR30619:SF1">
    <property type="entry name" value="RECOMBINATION PROTEIN 2"/>
    <property type="match status" value="1"/>
</dbReference>
<evidence type="ECO:0000313" key="10">
    <source>
        <dbReference type="EMBL" id="MFC3124646.1"/>
    </source>
</evidence>
<dbReference type="InterPro" id="IPR025405">
    <property type="entry name" value="DUF4131"/>
</dbReference>
<feature type="transmembrane region" description="Helical" evidence="7">
    <location>
        <begin position="32"/>
        <end position="48"/>
    </location>
</feature>
<feature type="transmembrane region" description="Helical" evidence="7">
    <location>
        <begin position="352"/>
        <end position="372"/>
    </location>
</feature>
<protein>
    <submittedName>
        <fullName evidence="10">ComEC/Rec2 family competence protein</fullName>
    </submittedName>
</protein>
<evidence type="ECO:0000259" key="8">
    <source>
        <dbReference type="Pfam" id="PF03772"/>
    </source>
</evidence>
<name>A0ABV7G1T2_9PROT</name>
<evidence type="ECO:0000256" key="4">
    <source>
        <dbReference type="ARBA" id="ARBA00022989"/>
    </source>
</evidence>
<feature type="transmembrane region" description="Helical" evidence="7">
    <location>
        <begin position="55"/>
        <end position="76"/>
    </location>
</feature>
<keyword evidence="3 7" id="KW-0812">Transmembrane</keyword>
<sequence length="702" mass="75764">MAAEWHRLPLWLPVAMGTGIIAYFSVANEPSAAWWVLPLPLLVAAVALRRRALAAWLLGLAGMASLGFALAGWHAARMPPPLDLPRTAVIVEGLVEAVDMLPKGLRVTLTEARFAPEEPVLPRFLRIRLRADDPLQPLPGERIRLRALIRPPSAPPYPGGWDFQRDAYFSGLGGSGFALGPAERLEGAREKAPFGQARTVLERRVMAVLHGGQGAIAAALLTGSQSGIPDDDMIAMRDSGLAHLLSVSGLHIAIVMGLGFGVVRFMIALVPAIALRWDSKKIAAPGALLLGFGYLMLTGAQVPMQRSFAMAAVVTLGVMLGRRALSLRVLGLAAMIVMAVQPAALLGPSFQMSFAAVLVLIAGAELSGRFMLRWQRGPEWWRRPVVLLAGSVLTSFLAGLATTPYGLHHFGRLQLYGVAANMVAVPLTSFIVMPAGMLAAALMPFGLEEWALRVMGLGVEATLFTARTVASWPGAALTAFPIPPAGLLLATFGLLWLCLWRMRWRWWGAPVAMAGLLGAFFVTPPDMLVSADARLIAFRTEEGMIIQRNTGASGFVRANWLRSMGEDDAEALPSDGGPENGTLRCEDRTCRFQPIAGGPVAMLIRVPRPKRGQEAEEVRALAYCDDATLMVSAEPIRGRCRGVGVVDRFSVWRDGAHAIWLGTDGVRVLSDRAARGDRPWVPPPPLPAWKRREMEQQATRTQ</sequence>
<evidence type="ECO:0000256" key="5">
    <source>
        <dbReference type="ARBA" id="ARBA00023136"/>
    </source>
</evidence>
<feature type="transmembrane region" description="Helical" evidence="7">
    <location>
        <begin position="384"/>
        <end position="407"/>
    </location>
</feature>
<organism evidence="10 11">
    <name type="scientific">Teichococcus globiformis</name>
    <dbReference type="NCBI Taxonomy" id="2307229"/>
    <lineage>
        <taxon>Bacteria</taxon>
        <taxon>Pseudomonadati</taxon>
        <taxon>Pseudomonadota</taxon>
        <taxon>Alphaproteobacteria</taxon>
        <taxon>Acetobacterales</taxon>
        <taxon>Roseomonadaceae</taxon>
        <taxon>Roseomonas</taxon>
    </lineage>
</organism>
<evidence type="ECO:0000256" key="3">
    <source>
        <dbReference type="ARBA" id="ARBA00022692"/>
    </source>
</evidence>
<feature type="domain" description="DUF4131" evidence="9">
    <location>
        <begin position="30"/>
        <end position="180"/>
    </location>
</feature>
<evidence type="ECO:0000259" key="9">
    <source>
        <dbReference type="Pfam" id="PF13567"/>
    </source>
</evidence>
<dbReference type="Proteomes" id="UP001595593">
    <property type="component" value="Unassembled WGS sequence"/>
</dbReference>
<feature type="transmembrane region" description="Helical" evidence="7">
    <location>
        <begin position="506"/>
        <end position="523"/>
    </location>
</feature>
<keyword evidence="2" id="KW-1003">Cell membrane</keyword>
<dbReference type="InterPro" id="IPR004477">
    <property type="entry name" value="ComEC_N"/>
</dbReference>
<feature type="transmembrane region" description="Helical" evidence="7">
    <location>
        <begin position="419"/>
        <end position="443"/>
    </location>
</feature>
<feature type="region of interest" description="Disordered" evidence="6">
    <location>
        <begin position="675"/>
        <end position="702"/>
    </location>
</feature>
<comment type="subcellular location">
    <subcellularLocation>
        <location evidence="1">Cell membrane</location>
        <topology evidence="1">Multi-pass membrane protein</topology>
    </subcellularLocation>
</comment>
<feature type="transmembrane region" description="Helical" evidence="7">
    <location>
        <begin position="476"/>
        <end position="499"/>
    </location>
</feature>
<feature type="transmembrane region" description="Helical" evidence="7">
    <location>
        <begin position="282"/>
        <end position="300"/>
    </location>
</feature>